<name>A0AAN6H6D0_9PEZI</name>
<feature type="compositionally biased region" description="Low complexity" evidence="1">
    <location>
        <begin position="34"/>
        <end position="52"/>
    </location>
</feature>
<evidence type="ECO:0000313" key="3">
    <source>
        <dbReference type="Proteomes" id="UP001175353"/>
    </source>
</evidence>
<dbReference type="Proteomes" id="UP001175353">
    <property type="component" value="Unassembled WGS sequence"/>
</dbReference>
<accession>A0AAN6H6D0</accession>
<dbReference type="AlphaFoldDB" id="A0AAN6H6D0"/>
<protein>
    <recommendedName>
        <fullName evidence="4">Zn(2)-C6 fungal-type domain-containing protein</fullName>
    </recommendedName>
</protein>
<evidence type="ECO:0000256" key="1">
    <source>
        <dbReference type="SAM" id="MobiDB-lite"/>
    </source>
</evidence>
<feature type="region of interest" description="Disordered" evidence="1">
    <location>
        <begin position="27"/>
        <end position="62"/>
    </location>
</feature>
<evidence type="ECO:0008006" key="4">
    <source>
        <dbReference type="Google" id="ProtNLM"/>
    </source>
</evidence>
<proteinExistence type="predicted"/>
<keyword evidence="3" id="KW-1185">Reference proteome</keyword>
<gene>
    <name evidence="2" type="ORF">LTR91_021652</name>
</gene>
<reference evidence="2" key="1">
    <citation type="submission" date="2023-06" db="EMBL/GenBank/DDBJ databases">
        <title>Black Yeasts Isolated from many extreme environments.</title>
        <authorList>
            <person name="Coleine C."/>
            <person name="Stajich J.E."/>
            <person name="Selbmann L."/>
        </authorList>
    </citation>
    <scope>NUCLEOTIDE SEQUENCE</scope>
    <source>
        <strain evidence="2">CCFEE 5200</strain>
    </source>
</reference>
<organism evidence="2 3">
    <name type="scientific">Friedmanniomyces endolithicus</name>
    <dbReference type="NCBI Taxonomy" id="329885"/>
    <lineage>
        <taxon>Eukaryota</taxon>
        <taxon>Fungi</taxon>
        <taxon>Dikarya</taxon>
        <taxon>Ascomycota</taxon>
        <taxon>Pezizomycotina</taxon>
        <taxon>Dothideomycetes</taxon>
        <taxon>Dothideomycetidae</taxon>
        <taxon>Mycosphaerellales</taxon>
        <taxon>Teratosphaeriaceae</taxon>
        <taxon>Friedmanniomyces</taxon>
    </lineage>
</organism>
<evidence type="ECO:0000313" key="2">
    <source>
        <dbReference type="EMBL" id="KAK0957822.1"/>
    </source>
</evidence>
<dbReference type="EMBL" id="JAUJLE010000394">
    <property type="protein sequence ID" value="KAK0957822.1"/>
    <property type="molecule type" value="Genomic_DNA"/>
</dbReference>
<sequence>MAAVPHTVACLHAASYLSPNTYHEMTDIGTDNKANSARGSRSSSYSDTSGDNKPVRTRVPQLPSKYDPCVNCREAEAHIRLTNYIHSLRAMELVPMPICNQQEGSCERCSDAGLKCEYGAGTVNTSGRNEQEDLRYQLECSTREYQESLFLLRVFRHGSEHDAATLLARIRNGQDVETILKSLRGDPGPQEPVTK</sequence>
<comment type="caution">
    <text evidence="2">The sequence shown here is derived from an EMBL/GenBank/DDBJ whole genome shotgun (WGS) entry which is preliminary data.</text>
</comment>